<evidence type="ECO:0000256" key="1">
    <source>
        <dbReference type="ARBA" id="ARBA00004123"/>
    </source>
</evidence>
<evidence type="ECO:0000313" key="13">
    <source>
        <dbReference type="Proteomes" id="UP000009022"/>
    </source>
</evidence>
<evidence type="ECO:0000256" key="10">
    <source>
        <dbReference type="ARBA" id="ARBA00031338"/>
    </source>
</evidence>
<dbReference type="HOGENOM" id="CLU_199969_0_0_1"/>
<keyword evidence="6" id="KW-0498">Mitosis</keyword>
<evidence type="ECO:0000313" key="12">
    <source>
        <dbReference type="EMBL" id="EDV21852.1"/>
    </source>
</evidence>
<sequence>MDSQYAINGRLVEIIDDEWKKDSLPVEHVPIPLNQLPNDEGENEFLNTCSLSTGTDEEKKWTDSNVLLEKLR</sequence>
<dbReference type="Proteomes" id="UP000009022">
    <property type="component" value="Unassembled WGS sequence"/>
</dbReference>
<dbReference type="FunCoup" id="B3S5T6">
    <property type="interactions" value="791"/>
</dbReference>
<comment type="similarity">
    <text evidence="3">Belongs to the APC13 family.</text>
</comment>
<dbReference type="RefSeq" id="XP_002115489.1">
    <property type="nucleotide sequence ID" value="XM_002115453.1"/>
</dbReference>
<dbReference type="AlphaFoldDB" id="B3S5T6"/>
<evidence type="ECO:0000256" key="4">
    <source>
        <dbReference type="ARBA" id="ARBA00013935"/>
    </source>
</evidence>
<dbReference type="InterPro" id="IPR008401">
    <property type="entry name" value="Apc13"/>
</dbReference>
<evidence type="ECO:0000256" key="11">
    <source>
        <dbReference type="ARBA" id="ARBA00045696"/>
    </source>
</evidence>
<evidence type="ECO:0000256" key="8">
    <source>
        <dbReference type="ARBA" id="ARBA00023242"/>
    </source>
</evidence>
<comment type="function">
    <text evidence="11">Component of the anaphase promoting complex/cyclosome (APC/C), a cell cycle-regulated E3 ubiquitin ligase that controls progression through mitosis and the G1 phase of the cell cycle. The APC/C complex acts by mediating ubiquitination and subsequent degradation of target proteins: it mainly mediates the formation of 'Lys-11'-linked polyubiquitin chains and, to a lower extent, the formation of 'Lys-48'- and 'Lys-63'-linked polyubiquitin chains. The APC/C complex catalyzes assembly of branched 'Lys-11'-/'Lys-48'-linked branched ubiquitin chains on target proteins.</text>
</comment>
<keyword evidence="9" id="KW-0131">Cell cycle</keyword>
<dbReference type="Pfam" id="PF05839">
    <property type="entry name" value="Apc13p"/>
    <property type="match status" value="1"/>
</dbReference>
<dbReference type="GO" id="GO:0070979">
    <property type="term" value="P:protein K11-linked ubiquitination"/>
    <property type="evidence" value="ECO:0000318"/>
    <property type="project" value="GO_Central"/>
</dbReference>
<dbReference type="GO" id="GO:0005680">
    <property type="term" value="C:anaphase-promoting complex"/>
    <property type="evidence" value="ECO:0000318"/>
    <property type="project" value="GO_Central"/>
</dbReference>
<dbReference type="EMBL" id="DS985251">
    <property type="protein sequence ID" value="EDV21852.1"/>
    <property type="molecule type" value="Genomic_DNA"/>
</dbReference>
<reference evidence="12 13" key="1">
    <citation type="journal article" date="2008" name="Nature">
        <title>The Trichoplax genome and the nature of placozoans.</title>
        <authorList>
            <person name="Srivastava M."/>
            <person name="Begovic E."/>
            <person name="Chapman J."/>
            <person name="Putnam N.H."/>
            <person name="Hellsten U."/>
            <person name="Kawashima T."/>
            <person name="Kuo A."/>
            <person name="Mitros T."/>
            <person name="Salamov A."/>
            <person name="Carpenter M.L."/>
            <person name="Signorovitch A.Y."/>
            <person name="Moreno M.A."/>
            <person name="Kamm K."/>
            <person name="Grimwood J."/>
            <person name="Schmutz J."/>
            <person name="Shapiro H."/>
            <person name="Grigoriev I.V."/>
            <person name="Buss L.W."/>
            <person name="Schierwater B."/>
            <person name="Dellaporta S.L."/>
            <person name="Rokhsar D.S."/>
        </authorList>
    </citation>
    <scope>NUCLEOTIDE SEQUENCE [LARGE SCALE GENOMIC DNA]</scope>
    <source>
        <strain evidence="12 13">Grell-BS-1999</strain>
    </source>
</reference>
<evidence type="ECO:0000256" key="2">
    <source>
        <dbReference type="ARBA" id="ARBA00004906"/>
    </source>
</evidence>
<protein>
    <recommendedName>
        <fullName evidence="4">Anaphase-promoting complex subunit 13</fullName>
    </recommendedName>
    <alternativeName>
        <fullName evidence="10">Cyclosome subunit 13</fullName>
    </alternativeName>
</protein>
<keyword evidence="13" id="KW-1185">Reference proteome</keyword>
<evidence type="ECO:0000256" key="9">
    <source>
        <dbReference type="ARBA" id="ARBA00023306"/>
    </source>
</evidence>
<evidence type="ECO:0000256" key="7">
    <source>
        <dbReference type="ARBA" id="ARBA00022786"/>
    </source>
</evidence>
<gene>
    <name evidence="12" type="ORF">TRIADDRAFT_29505</name>
</gene>
<keyword evidence="7" id="KW-0833">Ubl conjugation pathway</keyword>
<proteinExistence type="inferred from homology"/>
<name>B3S5T6_TRIAD</name>
<dbReference type="PANTHER" id="PTHR28672">
    <property type="entry name" value="ANAPHASE-PROMOTING COMPLEX SUBUNIT 13"/>
    <property type="match status" value="1"/>
</dbReference>
<dbReference type="KEGG" id="tad:TRIADDRAFT_29505"/>
<dbReference type="PANTHER" id="PTHR28672:SF1">
    <property type="entry name" value="ANAPHASE-PROMOTING COMPLEX SUBUNIT 13"/>
    <property type="match status" value="1"/>
</dbReference>
<dbReference type="CTD" id="6756803"/>
<dbReference type="GO" id="GO:0051301">
    <property type="term" value="P:cell division"/>
    <property type="evidence" value="ECO:0007669"/>
    <property type="project" value="UniProtKB-KW"/>
</dbReference>
<keyword evidence="5" id="KW-0132">Cell division</keyword>
<dbReference type="GeneID" id="6756803"/>
<evidence type="ECO:0000256" key="5">
    <source>
        <dbReference type="ARBA" id="ARBA00022618"/>
    </source>
</evidence>
<comment type="subcellular location">
    <subcellularLocation>
        <location evidence="1">Nucleus</location>
    </subcellularLocation>
</comment>
<evidence type="ECO:0000256" key="3">
    <source>
        <dbReference type="ARBA" id="ARBA00006940"/>
    </source>
</evidence>
<keyword evidence="8" id="KW-0539">Nucleus</keyword>
<dbReference type="PhylomeDB" id="B3S5T6"/>
<comment type="pathway">
    <text evidence="2">Protein modification; protein ubiquitination.</text>
</comment>
<dbReference type="InParanoid" id="B3S5T6"/>
<organism evidence="12 13">
    <name type="scientific">Trichoplax adhaerens</name>
    <name type="common">Trichoplax reptans</name>
    <dbReference type="NCBI Taxonomy" id="10228"/>
    <lineage>
        <taxon>Eukaryota</taxon>
        <taxon>Metazoa</taxon>
        <taxon>Placozoa</taxon>
        <taxon>Uniplacotomia</taxon>
        <taxon>Trichoplacea</taxon>
        <taxon>Trichoplacidae</taxon>
        <taxon>Trichoplax</taxon>
    </lineage>
</organism>
<dbReference type="STRING" id="10228.B3S5T6"/>
<evidence type="ECO:0000256" key="6">
    <source>
        <dbReference type="ARBA" id="ARBA00022776"/>
    </source>
</evidence>
<accession>B3S5T6</accession>
<dbReference type="OrthoDB" id="25675at2759"/>